<feature type="region of interest" description="Disordered" evidence="1">
    <location>
        <begin position="27"/>
        <end position="53"/>
    </location>
</feature>
<dbReference type="InParanoid" id="F4P0W8"/>
<name>F4P0W8_BATDJ</name>
<sequence>MLDMDAPLSFYGLGTGSKVMMLVDKRPKQNWGPSTTTTSPRIPPPTHPVLPKEPELPREERLFKLLNDQIEYTQTIIQPLFGAYKKHADDFLLHDKSSSNTLTPKQLHDEYARISESLLQCLLKIDGVECESNETELRAKRREAVRLIQGQLDILDGLKEQVVAHSKNLSSL</sequence>
<dbReference type="Gene3D" id="1.20.58.120">
    <property type="entry name" value="BAG domain"/>
    <property type="match status" value="1"/>
</dbReference>
<dbReference type="OrthoDB" id="417450at2759"/>
<dbReference type="EMBL" id="GL882882">
    <property type="protein sequence ID" value="EGF81662.1"/>
    <property type="molecule type" value="Genomic_DNA"/>
</dbReference>
<organism evidence="3 4">
    <name type="scientific">Batrachochytrium dendrobatidis (strain JAM81 / FGSC 10211)</name>
    <name type="common">Frog chytrid fungus</name>
    <dbReference type="NCBI Taxonomy" id="684364"/>
    <lineage>
        <taxon>Eukaryota</taxon>
        <taxon>Fungi</taxon>
        <taxon>Fungi incertae sedis</taxon>
        <taxon>Chytridiomycota</taxon>
        <taxon>Chytridiomycota incertae sedis</taxon>
        <taxon>Chytridiomycetes</taxon>
        <taxon>Rhizophydiales</taxon>
        <taxon>Rhizophydiales incertae sedis</taxon>
        <taxon>Batrachochytrium</taxon>
    </lineage>
</organism>
<dbReference type="HOGENOM" id="CLU_1554968_0_0_1"/>
<dbReference type="FunCoup" id="F4P0W8">
    <property type="interactions" value="166"/>
</dbReference>
<gene>
    <name evidence="3" type="ORF">BATDEDRAFT_87638</name>
</gene>
<dbReference type="GO" id="GO:0051087">
    <property type="term" value="F:protein-folding chaperone binding"/>
    <property type="evidence" value="ECO:0007669"/>
    <property type="project" value="InterPro"/>
</dbReference>
<evidence type="ECO:0000313" key="3">
    <source>
        <dbReference type="EMBL" id="EGF81662.1"/>
    </source>
</evidence>
<protein>
    <recommendedName>
        <fullName evidence="2">BAG domain-containing protein</fullName>
    </recommendedName>
</protein>
<evidence type="ECO:0000313" key="4">
    <source>
        <dbReference type="Proteomes" id="UP000007241"/>
    </source>
</evidence>
<dbReference type="Pfam" id="PF02179">
    <property type="entry name" value="BAG"/>
    <property type="match status" value="1"/>
</dbReference>
<dbReference type="RefSeq" id="XP_006678282.1">
    <property type="nucleotide sequence ID" value="XM_006678219.1"/>
</dbReference>
<dbReference type="OMA" id="IYMGAYL"/>
<reference evidence="3 4" key="1">
    <citation type="submission" date="2009-12" db="EMBL/GenBank/DDBJ databases">
        <title>The draft genome of Batrachochytrium dendrobatidis.</title>
        <authorList>
            <consortium name="US DOE Joint Genome Institute (JGI-PGF)"/>
            <person name="Kuo A."/>
            <person name="Salamov A."/>
            <person name="Schmutz J."/>
            <person name="Lucas S."/>
            <person name="Pitluck S."/>
            <person name="Rosenblum E."/>
            <person name="Stajich J."/>
            <person name="Eisen M."/>
            <person name="Grigoriev I.V."/>
        </authorList>
    </citation>
    <scope>NUCLEOTIDE SEQUENCE [LARGE SCALE GENOMIC DNA]</scope>
    <source>
        <strain evidence="4">JAM81 / FGSC 10211</strain>
    </source>
</reference>
<dbReference type="SUPFAM" id="SSF63491">
    <property type="entry name" value="BAG domain"/>
    <property type="match status" value="1"/>
</dbReference>
<feature type="domain" description="BAG" evidence="2">
    <location>
        <begin position="104"/>
        <end position="159"/>
    </location>
</feature>
<accession>F4P0W8</accession>
<dbReference type="Proteomes" id="UP000007241">
    <property type="component" value="Unassembled WGS sequence"/>
</dbReference>
<proteinExistence type="predicted"/>
<evidence type="ECO:0000256" key="1">
    <source>
        <dbReference type="SAM" id="MobiDB-lite"/>
    </source>
</evidence>
<keyword evidence="4" id="KW-1185">Reference proteome</keyword>
<evidence type="ECO:0000259" key="2">
    <source>
        <dbReference type="PROSITE" id="PS51035"/>
    </source>
</evidence>
<dbReference type="InterPro" id="IPR003103">
    <property type="entry name" value="BAG_domain"/>
</dbReference>
<dbReference type="GeneID" id="18242846"/>
<dbReference type="PROSITE" id="PS51035">
    <property type="entry name" value="BAG"/>
    <property type="match status" value="1"/>
</dbReference>
<dbReference type="InterPro" id="IPR036533">
    <property type="entry name" value="BAG_dom_sf"/>
</dbReference>
<dbReference type="SMART" id="SM00264">
    <property type="entry name" value="BAG"/>
    <property type="match status" value="1"/>
</dbReference>
<dbReference type="AlphaFoldDB" id="F4P0W8"/>